<gene>
    <name evidence="2" type="ORF">SADUNF_Sadunf16G0159100</name>
</gene>
<dbReference type="Proteomes" id="UP000657918">
    <property type="component" value="Chromosome 16"/>
</dbReference>
<keyword evidence="3" id="KW-1185">Reference proteome</keyword>
<organism evidence="2 3">
    <name type="scientific">Salix dunnii</name>
    <dbReference type="NCBI Taxonomy" id="1413687"/>
    <lineage>
        <taxon>Eukaryota</taxon>
        <taxon>Viridiplantae</taxon>
        <taxon>Streptophyta</taxon>
        <taxon>Embryophyta</taxon>
        <taxon>Tracheophyta</taxon>
        <taxon>Spermatophyta</taxon>
        <taxon>Magnoliopsida</taxon>
        <taxon>eudicotyledons</taxon>
        <taxon>Gunneridae</taxon>
        <taxon>Pentapetalae</taxon>
        <taxon>rosids</taxon>
        <taxon>fabids</taxon>
        <taxon>Malpighiales</taxon>
        <taxon>Salicaceae</taxon>
        <taxon>Saliceae</taxon>
        <taxon>Salix</taxon>
    </lineage>
</organism>
<sequence>MRELQADWEGSGLGVTRRGGVRPPSRSLATVYQRFDLLSVLRSDKARNLSAWSSKARNFLAESNALLGHLFRAETPLSRDRRDGGATGGPWTTALLSHTSVPVLTETNKTVQEGMRPVTA</sequence>
<name>A0A835JBF0_9ROSI</name>
<accession>A0A835JBF0</accession>
<dbReference type="EMBL" id="JADGMS010000016">
    <property type="protein sequence ID" value="KAF9665778.1"/>
    <property type="molecule type" value="Genomic_DNA"/>
</dbReference>
<feature type="region of interest" description="Disordered" evidence="1">
    <location>
        <begin position="1"/>
        <end position="22"/>
    </location>
</feature>
<evidence type="ECO:0000313" key="2">
    <source>
        <dbReference type="EMBL" id="KAF9665778.1"/>
    </source>
</evidence>
<reference evidence="2 3" key="1">
    <citation type="submission" date="2020-10" db="EMBL/GenBank/DDBJ databases">
        <title>Plant Genome Project.</title>
        <authorList>
            <person name="Zhang R.-G."/>
        </authorList>
    </citation>
    <scope>NUCLEOTIDE SEQUENCE [LARGE SCALE GENOMIC DNA]</scope>
    <source>
        <strain evidence="2">FAFU-HL-1</strain>
        <tissue evidence="2">Leaf</tissue>
    </source>
</reference>
<protein>
    <submittedName>
        <fullName evidence="2">Uncharacterized protein</fullName>
    </submittedName>
</protein>
<evidence type="ECO:0000256" key="1">
    <source>
        <dbReference type="SAM" id="MobiDB-lite"/>
    </source>
</evidence>
<evidence type="ECO:0000313" key="3">
    <source>
        <dbReference type="Proteomes" id="UP000657918"/>
    </source>
</evidence>
<proteinExistence type="predicted"/>
<dbReference type="AlphaFoldDB" id="A0A835JBF0"/>
<comment type="caution">
    <text evidence="2">The sequence shown here is derived from an EMBL/GenBank/DDBJ whole genome shotgun (WGS) entry which is preliminary data.</text>
</comment>